<dbReference type="EMBL" id="CM000762">
    <property type="protein sequence ID" value="EES00319.2"/>
    <property type="molecule type" value="Genomic_DNA"/>
</dbReference>
<reference evidence="2 3" key="1">
    <citation type="journal article" date="2009" name="Nature">
        <title>The Sorghum bicolor genome and the diversification of grasses.</title>
        <authorList>
            <person name="Paterson A.H."/>
            <person name="Bowers J.E."/>
            <person name="Bruggmann R."/>
            <person name="Dubchak I."/>
            <person name="Grimwood J."/>
            <person name="Gundlach H."/>
            <person name="Haberer G."/>
            <person name="Hellsten U."/>
            <person name="Mitros T."/>
            <person name="Poliakov A."/>
            <person name="Schmutz J."/>
            <person name="Spannagl M."/>
            <person name="Tang H."/>
            <person name="Wang X."/>
            <person name="Wicker T."/>
            <person name="Bharti A.K."/>
            <person name="Chapman J."/>
            <person name="Feltus F.A."/>
            <person name="Gowik U."/>
            <person name="Grigoriev I.V."/>
            <person name="Lyons E."/>
            <person name="Maher C.A."/>
            <person name="Martis M."/>
            <person name="Narechania A."/>
            <person name="Otillar R.P."/>
            <person name="Penning B.W."/>
            <person name="Salamov A.A."/>
            <person name="Wang Y."/>
            <person name="Zhang L."/>
            <person name="Carpita N.C."/>
            <person name="Freeling M."/>
            <person name="Gingle A.R."/>
            <person name="Hash C.T."/>
            <person name="Keller B."/>
            <person name="Klein P."/>
            <person name="Kresovich S."/>
            <person name="McCann M.C."/>
            <person name="Ming R."/>
            <person name="Peterson D.G."/>
            <person name="Mehboob-ur-Rahman"/>
            <person name="Ware D."/>
            <person name="Westhoff P."/>
            <person name="Mayer K.F."/>
            <person name="Messing J."/>
            <person name="Rokhsar D.S."/>
        </authorList>
    </citation>
    <scope>NUCLEOTIDE SEQUENCE [LARGE SCALE GENOMIC DNA]</scope>
    <source>
        <strain evidence="3">cv. BTx623</strain>
    </source>
</reference>
<dbReference type="HOGENOM" id="CLU_000288_116_2_1"/>
<dbReference type="PANTHER" id="PTHR33530:SF15">
    <property type="entry name" value="OS01G0147100 PROTEIN"/>
    <property type="match status" value="1"/>
</dbReference>
<accession>C5XQ05</accession>
<dbReference type="FunCoup" id="C5XQ05">
    <property type="interactions" value="613"/>
</dbReference>
<keyword evidence="1" id="KW-0812">Transmembrane</keyword>
<feature type="transmembrane region" description="Helical" evidence="1">
    <location>
        <begin position="76"/>
        <end position="101"/>
    </location>
</feature>
<dbReference type="Gramene" id="EES00319">
    <property type="protein sequence ID" value="EES00319"/>
    <property type="gene ID" value="SORBI_3003G073100"/>
</dbReference>
<sequence length="141" mass="14531">METAMSSTTTQLRPIGDDVAVSIGISPSEAAAAAGTNDSKQLTRWLCASGLPTLIMDVATAFYRSPHGVVFEQHRFAYYATLAGIFAAGLAEVAIACWLAASSGQQGHGRSRAFRASVVCASVVPLVAIIALGGFSVVIKG</sequence>
<dbReference type="Proteomes" id="UP000000768">
    <property type="component" value="Chromosome 3"/>
</dbReference>
<keyword evidence="1" id="KW-0472">Membrane</keyword>
<feature type="transmembrane region" description="Helical" evidence="1">
    <location>
        <begin position="113"/>
        <end position="139"/>
    </location>
</feature>
<dbReference type="InterPro" id="IPR022149">
    <property type="entry name" value="DUF3681"/>
</dbReference>
<dbReference type="Pfam" id="PF12442">
    <property type="entry name" value="DUF3681"/>
    <property type="match status" value="1"/>
</dbReference>
<name>C5XQ05_SORBI</name>
<organism evidence="2 3">
    <name type="scientific">Sorghum bicolor</name>
    <name type="common">Sorghum</name>
    <name type="synonym">Sorghum vulgare</name>
    <dbReference type="NCBI Taxonomy" id="4558"/>
    <lineage>
        <taxon>Eukaryota</taxon>
        <taxon>Viridiplantae</taxon>
        <taxon>Streptophyta</taxon>
        <taxon>Embryophyta</taxon>
        <taxon>Tracheophyta</taxon>
        <taxon>Spermatophyta</taxon>
        <taxon>Magnoliopsida</taxon>
        <taxon>Liliopsida</taxon>
        <taxon>Poales</taxon>
        <taxon>Poaceae</taxon>
        <taxon>PACMAD clade</taxon>
        <taxon>Panicoideae</taxon>
        <taxon>Andropogonodae</taxon>
        <taxon>Andropogoneae</taxon>
        <taxon>Sorghinae</taxon>
        <taxon>Sorghum</taxon>
    </lineage>
</organism>
<reference evidence="3" key="2">
    <citation type="journal article" date="2018" name="Plant J.">
        <title>The Sorghum bicolor reference genome: improved assembly, gene annotations, a transcriptome atlas, and signatures of genome organization.</title>
        <authorList>
            <person name="McCormick R.F."/>
            <person name="Truong S.K."/>
            <person name="Sreedasyam A."/>
            <person name="Jenkins J."/>
            <person name="Shu S."/>
            <person name="Sims D."/>
            <person name="Kennedy M."/>
            <person name="Amirebrahimi M."/>
            <person name="Weers B.D."/>
            <person name="McKinley B."/>
            <person name="Mattison A."/>
            <person name="Morishige D.T."/>
            <person name="Grimwood J."/>
            <person name="Schmutz J."/>
            <person name="Mullet J.E."/>
        </authorList>
    </citation>
    <scope>NUCLEOTIDE SEQUENCE [LARGE SCALE GENOMIC DNA]</scope>
    <source>
        <strain evidence="3">cv. BTx623</strain>
    </source>
</reference>
<feature type="transmembrane region" description="Helical" evidence="1">
    <location>
        <begin position="45"/>
        <end position="64"/>
    </location>
</feature>
<dbReference type="AlphaFoldDB" id="C5XQ05"/>
<dbReference type="InParanoid" id="C5XQ05"/>
<keyword evidence="3" id="KW-1185">Reference proteome</keyword>
<evidence type="ECO:0000256" key="1">
    <source>
        <dbReference type="SAM" id="Phobius"/>
    </source>
</evidence>
<evidence type="ECO:0000313" key="3">
    <source>
        <dbReference type="Proteomes" id="UP000000768"/>
    </source>
</evidence>
<dbReference type="eggNOG" id="ENOG502R5GK">
    <property type="taxonomic scope" value="Eukaryota"/>
</dbReference>
<proteinExistence type="predicted"/>
<protein>
    <submittedName>
        <fullName evidence="2">Uncharacterized protein</fullName>
    </submittedName>
</protein>
<dbReference type="OMA" id="ERTTQKF"/>
<gene>
    <name evidence="2" type="ORF">SORBI_3003G073100</name>
</gene>
<evidence type="ECO:0000313" key="2">
    <source>
        <dbReference type="EMBL" id="EES00319.2"/>
    </source>
</evidence>
<keyword evidence="1" id="KW-1133">Transmembrane helix</keyword>
<dbReference type="PANTHER" id="PTHR33530">
    <property type="entry name" value="OS01G0147100 PROTEIN"/>
    <property type="match status" value="1"/>
</dbReference>